<gene>
    <name evidence="3" type="ORF">LIER_40425</name>
</gene>
<feature type="repeat" description="PPR" evidence="2">
    <location>
        <begin position="70"/>
        <end position="104"/>
    </location>
</feature>
<proteinExistence type="predicted"/>
<dbReference type="EMBL" id="BAABME010023254">
    <property type="protein sequence ID" value="GAA0167657.1"/>
    <property type="molecule type" value="Genomic_DNA"/>
</dbReference>
<evidence type="ECO:0008006" key="5">
    <source>
        <dbReference type="Google" id="ProtNLM"/>
    </source>
</evidence>
<dbReference type="PANTHER" id="PTHR47926">
    <property type="entry name" value="PENTATRICOPEPTIDE REPEAT-CONTAINING PROTEIN"/>
    <property type="match status" value="1"/>
</dbReference>
<dbReference type="GO" id="GO:0009451">
    <property type="term" value="P:RNA modification"/>
    <property type="evidence" value="ECO:0007669"/>
    <property type="project" value="InterPro"/>
</dbReference>
<dbReference type="InterPro" id="IPR002885">
    <property type="entry name" value="PPR_rpt"/>
</dbReference>
<dbReference type="InterPro" id="IPR011990">
    <property type="entry name" value="TPR-like_helical_dom_sf"/>
</dbReference>
<feature type="repeat" description="PPR" evidence="2">
    <location>
        <begin position="272"/>
        <end position="302"/>
    </location>
</feature>
<feature type="repeat" description="PPR" evidence="2">
    <location>
        <begin position="404"/>
        <end position="438"/>
    </location>
</feature>
<dbReference type="Pfam" id="PF13041">
    <property type="entry name" value="PPR_2"/>
    <property type="match status" value="3"/>
</dbReference>
<name>A0AAV3QXM4_LITER</name>
<dbReference type="PROSITE" id="PS51375">
    <property type="entry name" value="PPR"/>
    <property type="match status" value="5"/>
</dbReference>
<dbReference type="Pfam" id="PF20431">
    <property type="entry name" value="E_motif"/>
    <property type="match status" value="1"/>
</dbReference>
<dbReference type="PANTHER" id="PTHR47926:SF489">
    <property type="entry name" value="PENTATRICOPEPTIDE REPEAT-CONTAINING PROTEIN"/>
    <property type="match status" value="1"/>
</dbReference>
<sequence>MQLFTKPACIHLLKSCKTINQVQQIHAQIITRGHHHNIDTLQKLIFITTQTSYDNLYYAETIFYQIKQPTSFVFNVLIRGHVKKGNFFSAFYLFDEMRVRNIWPDNFTFPFVCKAVVGLKRVWLGERIHGFVLKCGLVFDCYVCNSIMDMYGELGCFESLKCVFEGMSRRDLVSWNVLISGLVKCGKFEDAIGVYRRLRGEVDLRPSEATVVSTLSACIAAKDLEVGKEIHDYVRNELGFTIIIANALLDMYCKCGCSSIAREIFDTIPRKNVISWTSMVSGYVNCGKLDEARELFDRSSVCDLFLWTAMINGYVQMNRVDEAMTLFRNMLIKGVRPDKFTLVPLLTGCARLGVLEDGEWLHNYIVKKRIPIDAVVGTALMEMYAKCGRTEKSLEIFMGLKEKDTRSWTSMICNMAMSGNASTALRLFSEMEQAGCRPDEITFIGVLSACSHGGLVNEGRHHFDAMIKVYQIQPKHEHYTCMIDLLGRSGLLDEAEEMVETIPIKDSKIIVQLYASLLSSCRIHGNVDMGERIAKLLMEIELSDSSVHSLLADIYASANRWDDLIRVRKKMNTLPIKKTAGYSSVEINRQFHTI</sequence>
<dbReference type="Proteomes" id="UP001454036">
    <property type="component" value="Unassembled WGS sequence"/>
</dbReference>
<comment type="caution">
    <text evidence="3">The sequence shown here is derived from an EMBL/GenBank/DDBJ whole genome shotgun (WGS) entry which is preliminary data.</text>
</comment>
<evidence type="ECO:0000313" key="4">
    <source>
        <dbReference type="Proteomes" id="UP001454036"/>
    </source>
</evidence>
<protein>
    <recommendedName>
        <fullName evidence="5">Pentatricopeptide repeat-containing protein</fullName>
    </recommendedName>
</protein>
<reference evidence="3 4" key="1">
    <citation type="submission" date="2024-01" db="EMBL/GenBank/DDBJ databases">
        <title>The complete chloroplast genome sequence of Lithospermum erythrorhizon: insights into the phylogenetic relationship among Boraginaceae species and the maternal lineages of purple gromwells.</title>
        <authorList>
            <person name="Okada T."/>
            <person name="Watanabe K."/>
        </authorList>
    </citation>
    <scope>NUCLEOTIDE SEQUENCE [LARGE SCALE GENOMIC DNA]</scope>
</reference>
<dbReference type="InterPro" id="IPR046960">
    <property type="entry name" value="PPR_At4g14850-like_plant"/>
</dbReference>
<accession>A0AAV3QXM4</accession>
<dbReference type="FunFam" id="1.25.40.10:FF:000989">
    <property type="entry name" value="Pentatricopeptide repeat-containing protein At1g31430"/>
    <property type="match status" value="1"/>
</dbReference>
<dbReference type="InterPro" id="IPR046848">
    <property type="entry name" value="E_motif"/>
</dbReference>
<dbReference type="GO" id="GO:0003723">
    <property type="term" value="F:RNA binding"/>
    <property type="evidence" value="ECO:0007669"/>
    <property type="project" value="InterPro"/>
</dbReference>
<feature type="repeat" description="PPR" evidence="2">
    <location>
        <begin position="303"/>
        <end position="337"/>
    </location>
</feature>
<evidence type="ECO:0000256" key="2">
    <source>
        <dbReference type="PROSITE-ProRule" id="PRU00708"/>
    </source>
</evidence>
<dbReference type="FunFam" id="1.25.40.10:FF:000348">
    <property type="entry name" value="Pentatricopeptide repeat-containing protein chloroplastic"/>
    <property type="match status" value="1"/>
</dbReference>
<evidence type="ECO:0000256" key="1">
    <source>
        <dbReference type="ARBA" id="ARBA00022737"/>
    </source>
</evidence>
<keyword evidence="4" id="KW-1185">Reference proteome</keyword>
<evidence type="ECO:0000313" key="3">
    <source>
        <dbReference type="EMBL" id="GAA0167657.1"/>
    </source>
</evidence>
<dbReference type="Gene3D" id="1.25.40.10">
    <property type="entry name" value="Tetratricopeptide repeat domain"/>
    <property type="match status" value="5"/>
</dbReference>
<dbReference type="Pfam" id="PF01535">
    <property type="entry name" value="PPR"/>
    <property type="match status" value="5"/>
</dbReference>
<feature type="repeat" description="PPR" evidence="2">
    <location>
        <begin position="171"/>
        <end position="201"/>
    </location>
</feature>
<keyword evidence="1" id="KW-0677">Repeat</keyword>
<dbReference type="AlphaFoldDB" id="A0AAV3QXM4"/>
<organism evidence="3 4">
    <name type="scientific">Lithospermum erythrorhizon</name>
    <name type="common">Purple gromwell</name>
    <name type="synonym">Lithospermum officinale var. erythrorhizon</name>
    <dbReference type="NCBI Taxonomy" id="34254"/>
    <lineage>
        <taxon>Eukaryota</taxon>
        <taxon>Viridiplantae</taxon>
        <taxon>Streptophyta</taxon>
        <taxon>Embryophyta</taxon>
        <taxon>Tracheophyta</taxon>
        <taxon>Spermatophyta</taxon>
        <taxon>Magnoliopsida</taxon>
        <taxon>eudicotyledons</taxon>
        <taxon>Gunneridae</taxon>
        <taxon>Pentapetalae</taxon>
        <taxon>asterids</taxon>
        <taxon>lamiids</taxon>
        <taxon>Boraginales</taxon>
        <taxon>Boraginaceae</taxon>
        <taxon>Boraginoideae</taxon>
        <taxon>Lithospermeae</taxon>
        <taxon>Lithospermum</taxon>
    </lineage>
</organism>
<dbReference type="NCBIfam" id="TIGR00756">
    <property type="entry name" value="PPR"/>
    <property type="match status" value="6"/>
</dbReference>
<dbReference type="FunFam" id="1.25.40.10:FF:000427">
    <property type="entry name" value="Pentatricopeptide repeat-containing protein chloroplastic"/>
    <property type="match status" value="1"/>
</dbReference>